<dbReference type="EMBL" id="BAABKX010000010">
    <property type="protein sequence ID" value="GAA5051952.1"/>
    <property type="molecule type" value="Genomic_DNA"/>
</dbReference>
<dbReference type="Gene3D" id="1.10.10.10">
    <property type="entry name" value="Winged helix-like DNA-binding domain superfamily/Winged helix DNA-binding domain"/>
    <property type="match status" value="1"/>
</dbReference>
<dbReference type="SUPFAM" id="SSF46785">
    <property type="entry name" value="Winged helix' DNA-binding domain"/>
    <property type="match status" value="1"/>
</dbReference>
<dbReference type="InterPro" id="IPR036388">
    <property type="entry name" value="WH-like_DNA-bd_sf"/>
</dbReference>
<accession>A0AAV3UIH8</accession>
<dbReference type="RefSeq" id="WP_227778054.1">
    <property type="nucleotide sequence ID" value="NZ_BAABKX010000010.1"/>
</dbReference>
<keyword evidence="2" id="KW-1185">Reference proteome</keyword>
<evidence type="ECO:0000313" key="1">
    <source>
        <dbReference type="EMBL" id="GAA5051952.1"/>
    </source>
</evidence>
<proteinExistence type="predicted"/>
<comment type="caution">
    <text evidence="1">The sequence shown here is derived from an EMBL/GenBank/DDBJ whole genome shotgun (WGS) entry which is preliminary data.</text>
</comment>
<gene>
    <name evidence="1" type="ORF">GCM10025751_27670</name>
</gene>
<dbReference type="GeneID" id="68616414"/>
<reference evidence="1 2" key="1">
    <citation type="journal article" date="2019" name="Int. J. Syst. Evol. Microbiol.">
        <title>The Global Catalogue of Microorganisms (GCM) 10K type strain sequencing project: providing services to taxonomists for standard genome sequencing and annotation.</title>
        <authorList>
            <consortium name="The Broad Institute Genomics Platform"/>
            <consortium name="The Broad Institute Genome Sequencing Center for Infectious Disease"/>
            <person name="Wu L."/>
            <person name="Ma J."/>
        </authorList>
    </citation>
    <scope>NUCLEOTIDE SEQUENCE [LARGE SCALE GENOMIC DNA]</scope>
    <source>
        <strain evidence="1 2">JCM 17504</strain>
    </source>
</reference>
<evidence type="ECO:0000313" key="2">
    <source>
        <dbReference type="Proteomes" id="UP001501729"/>
    </source>
</evidence>
<dbReference type="Proteomes" id="UP001501729">
    <property type="component" value="Unassembled WGS sequence"/>
</dbReference>
<name>A0AAV3UIH8_9EURY</name>
<organism evidence="1 2">
    <name type="scientific">Haladaptatus pallidirubidus</name>
    <dbReference type="NCBI Taxonomy" id="1008152"/>
    <lineage>
        <taxon>Archaea</taxon>
        <taxon>Methanobacteriati</taxon>
        <taxon>Methanobacteriota</taxon>
        <taxon>Stenosarchaea group</taxon>
        <taxon>Halobacteria</taxon>
        <taxon>Halobacteriales</taxon>
        <taxon>Haladaptataceae</taxon>
        <taxon>Haladaptatus</taxon>
    </lineage>
</organism>
<dbReference type="InterPro" id="IPR036390">
    <property type="entry name" value="WH_DNA-bd_sf"/>
</dbReference>
<protein>
    <recommendedName>
        <fullName evidence="3">HTH arsR-type domain-containing protein</fullName>
    </recommendedName>
</protein>
<evidence type="ECO:0008006" key="3">
    <source>
        <dbReference type="Google" id="ProtNLM"/>
    </source>
</evidence>
<sequence>MSEIDTKQAGDIQILGIDEQDTDAVFETLLFETARKLLVAINDEPGTSEFADRLGTSIQTVSYHLIRLVNHRHPRNYKKYLYGSLIFNGHV</sequence>
<dbReference type="AlphaFoldDB" id="A0AAV3UIH8"/>